<protein>
    <submittedName>
        <fullName evidence="7">Alkyl hydroperoxide reductase/ Thiol specific antioxidant/ Mal allergen</fullName>
    </submittedName>
</protein>
<proteinExistence type="predicted"/>
<evidence type="ECO:0000256" key="5">
    <source>
        <dbReference type="ARBA" id="ARBA00023284"/>
    </source>
</evidence>
<evidence type="ECO:0000259" key="6">
    <source>
        <dbReference type="Pfam" id="PF08534"/>
    </source>
</evidence>
<gene>
    <name evidence="7" type="primary">bcpB</name>
    <name evidence="7" type="ORF">BN1209_1409</name>
</gene>
<feature type="domain" description="Redoxin" evidence="6">
    <location>
        <begin position="15"/>
        <end position="158"/>
    </location>
</feature>
<dbReference type="SUPFAM" id="SSF52833">
    <property type="entry name" value="Thioredoxin-like"/>
    <property type="match status" value="1"/>
</dbReference>
<dbReference type="KEGG" id="mbac:BN1209_1409"/>
<evidence type="ECO:0000256" key="1">
    <source>
        <dbReference type="ARBA" id="ARBA00022559"/>
    </source>
</evidence>
<reference evidence="8" key="1">
    <citation type="submission" date="2014-12" db="EMBL/GenBank/DDBJ databases">
        <authorList>
            <person name="Salcher M.M."/>
        </authorList>
    </citation>
    <scope>NUCLEOTIDE SEQUENCE [LARGE SCALE GENOMIC DNA]</scope>
    <source>
        <strain evidence="8">MMS-10A-171</strain>
    </source>
</reference>
<dbReference type="GO" id="GO:0045454">
    <property type="term" value="P:cell redox homeostasis"/>
    <property type="evidence" value="ECO:0007669"/>
    <property type="project" value="TreeGrafter"/>
</dbReference>
<keyword evidence="1" id="KW-0575">Peroxidase</keyword>
<keyword evidence="4" id="KW-1015">Disulfide bond</keyword>
<dbReference type="Gene3D" id="3.40.30.10">
    <property type="entry name" value="Glutaredoxin"/>
    <property type="match status" value="1"/>
</dbReference>
<evidence type="ECO:0000256" key="3">
    <source>
        <dbReference type="ARBA" id="ARBA00023002"/>
    </source>
</evidence>
<evidence type="ECO:0000256" key="4">
    <source>
        <dbReference type="ARBA" id="ARBA00023157"/>
    </source>
</evidence>
<name>A0A0B7J0Z0_9PROT</name>
<dbReference type="RefSeq" id="WP_045751540.1">
    <property type="nucleotide sequence ID" value="NZ_LN794158.1"/>
</dbReference>
<dbReference type="Proteomes" id="UP000056322">
    <property type="component" value="Chromosome 1"/>
</dbReference>
<dbReference type="CDD" id="cd03017">
    <property type="entry name" value="PRX_BCP"/>
    <property type="match status" value="1"/>
</dbReference>
<evidence type="ECO:0000256" key="2">
    <source>
        <dbReference type="ARBA" id="ARBA00022862"/>
    </source>
</evidence>
<dbReference type="HOGENOM" id="CLU_102256_0_0_4"/>
<dbReference type="GO" id="GO:0005737">
    <property type="term" value="C:cytoplasm"/>
    <property type="evidence" value="ECO:0007669"/>
    <property type="project" value="TreeGrafter"/>
</dbReference>
<dbReference type="InterPro" id="IPR013740">
    <property type="entry name" value="Redoxin"/>
</dbReference>
<sequence length="171" mass="18796">MPINDGLADHLLGISLPSLSLLATNGSEIDLSKVKGRFVVYCYPRTGTPNTSLPEGWDQIPGARGCTPQSLAYRDHYQALKALGVEVFGLSVQTTEYQTEMVSRLDLPFPVLSDNHFELQRALNLPTFEVAGMILLKRLTLIVKDGVVEAVHYPVFPSDSDPTWVLGKLGR</sequence>
<keyword evidence="3" id="KW-0560">Oxidoreductase</keyword>
<evidence type="ECO:0000313" key="7">
    <source>
        <dbReference type="EMBL" id="CEN56447.1"/>
    </source>
</evidence>
<keyword evidence="8" id="KW-1185">Reference proteome</keyword>
<dbReference type="InterPro" id="IPR050924">
    <property type="entry name" value="Peroxiredoxin_BCP/PrxQ"/>
</dbReference>
<keyword evidence="2" id="KW-0049">Antioxidant</keyword>
<dbReference type="EMBL" id="LN794158">
    <property type="protein sequence ID" value="CEN56447.1"/>
    <property type="molecule type" value="Genomic_DNA"/>
</dbReference>
<keyword evidence="5" id="KW-0676">Redox-active center</keyword>
<dbReference type="Pfam" id="PF08534">
    <property type="entry name" value="Redoxin"/>
    <property type="match status" value="1"/>
</dbReference>
<organism evidence="7 8">
    <name type="scientific">Candidatus Methylopumilus turicensis</name>
    <dbReference type="NCBI Taxonomy" id="1581680"/>
    <lineage>
        <taxon>Bacteria</taxon>
        <taxon>Pseudomonadati</taxon>
        <taxon>Pseudomonadota</taxon>
        <taxon>Betaproteobacteria</taxon>
        <taxon>Nitrosomonadales</taxon>
        <taxon>Methylophilaceae</taxon>
        <taxon>Candidatus Methylopumilus</taxon>
    </lineage>
</organism>
<dbReference type="InterPro" id="IPR036249">
    <property type="entry name" value="Thioredoxin-like_sf"/>
</dbReference>
<dbReference type="GO" id="GO:0034599">
    <property type="term" value="P:cellular response to oxidative stress"/>
    <property type="evidence" value="ECO:0007669"/>
    <property type="project" value="TreeGrafter"/>
</dbReference>
<dbReference type="AlphaFoldDB" id="A0A0B7J0Z0"/>
<dbReference type="PANTHER" id="PTHR42801">
    <property type="entry name" value="THIOREDOXIN-DEPENDENT PEROXIDE REDUCTASE"/>
    <property type="match status" value="1"/>
</dbReference>
<dbReference type="GO" id="GO:0008379">
    <property type="term" value="F:thioredoxin peroxidase activity"/>
    <property type="evidence" value="ECO:0007669"/>
    <property type="project" value="TreeGrafter"/>
</dbReference>
<dbReference type="OrthoDB" id="5296483at2"/>
<dbReference type="PANTHER" id="PTHR42801:SF21">
    <property type="entry name" value="BCPB PROTEIN"/>
    <property type="match status" value="1"/>
</dbReference>
<evidence type="ECO:0000313" key="8">
    <source>
        <dbReference type="Proteomes" id="UP000056322"/>
    </source>
</evidence>
<accession>A0A0B7J0Z0</accession>